<gene>
    <name evidence="2" type="ORF">HU200_061062</name>
</gene>
<comment type="caution">
    <text evidence="2">The sequence shown here is derived from an EMBL/GenBank/DDBJ whole genome shotgun (WGS) entry which is preliminary data.</text>
</comment>
<accession>A0A835A5C6</accession>
<proteinExistence type="predicted"/>
<feature type="region of interest" description="Disordered" evidence="1">
    <location>
        <begin position="29"/>
        <end position="64"/>
    </location>
</feature>
<name>A0A835A5C6_9POAL</name>
<evidence type="ECO:0000313" key="3">
    <source>
        <dbReference type="Proteomes" id="UP000636709"/>
    </source>
</evidence>
<dbReference type="PANTHER" id="PTHR31264:SF7">
    <property type="entry name" value="F-BOX DOMAIN CONTAINING PROTEIN, EXPRESSED"/>
    <property type="match status" value="1"/>
</dbReference>
<keyword evidence="3" id="KW-1185">Reference proteome</keyword>
<dbReference type="EMBL" id="JACEFO010002585">
    <property type="protein sequence ID" value="KAF8655517.1"/>
    <property type="molecule type" value="Genomic_DNA"/>
</dbReference>
<dbReference type="Proteomes" id="UP000636709">
    <property type="component" value="Unassembled WGS sequence"/>
</dbReference>
<protein>
    <submittedName>
        <fullName evidence="2">Uncharacterized protein</fullName>
    </submittedName>
</protein>
<evidence type="ECO:0000313" key="2">
    <source>
        <dbReference type="EMBL" id="KAF8655517.1"/>
    </source>
</evidence>
<evidence type="ECO:0000256" key="1">
    <source>
        <dbReference type="SAM" id="MobiDB-lite"/>
    </source>
</evidence>
<dbReference type="AlphaFoldDB" id="A0A835A5C6"/>
<dbReference type="PANTHER" id="PTHR31264">
    <property type="entry name" value="OS07G0554500 PROTEIN-RELATED"/>
    <property type="match status" value="1"/>
</dbReference>
<reference evidence="2" key="1">
    <citation type="submission" date="2020-07" db="EMBL/GenBank/DDBJ databases">
        <title>Genome sequence and genetic diversity analysis of an under-domesticated orphan crop, white fonio (Digitaria exilis).</title>
        <authorList>
            <person name="Bennetzen J.L."/>
            <person name="Chen S."/>
            <person name="Ma X."/>
            <person name="Wang X."/>
            <person name="Yssel A.E.J."/>
            <person name="Chaluvadi S.R."/>
            <person name="Johnson M."/>
            <person name="Gangashetty P."/>
            <person name="Hamidou F."/>
            <person name="Sanogo M.D."/>
            <person name="Zwaenepoel A."/>
            <person name="Wallace J."/>
            <person name="Van De Peer Y."/>
            <person name="Van Deynze A."/>
        </authorList>
    </citation>
    <scope>NUCLEOTIDE SEQUENCE</scope>
    <source>
        <tissue evidence="2">Leaves</tissue>
    </source>
</reference>
<dbReference type="OrthoDB" id="658642at2759"/>
<sequence length="425" mass="48067">MAHLLTLPPRLASSASGLVSSHRDHSIDGLAGALDRRRRSDHPPRRAPRGDLPAPRRPGRPRARLVHLHRLPPRRSGRRFLRRFRSLHPPPVLGFLDAGQPGAFHPAGPPHRSAPAARALAQGADFTFSFLPAPNDWCVCDALDARVLLRRRPGDAAAFADLVVCDPLHRRYVQVPPIPYDLAVSTGAPGMTLNCFLDPASEEKREDEDEVSFGVICAVHFQHKLVTFRFSSVTGKWRALTFDRELSLPTIQDVTLWSRFFKQQYVHGCFYWRIPGVYAIIQVQCTREMRLRQVEIPTVTYRQQKVFVEVGEGRLGLLVLHVGILDLYCKTLRDHCIGTEEWQHDRTIPLPKLDSTWSWWIVGADKRYVLLGAILLGRSWLQNPPAHYFTLDLKTFLVESLSVSNQLRSAYLYASFPPSLSLPSI</sequence>
<organism evidence="2 3">
    <name type="scientific">Digitaria exilis</name>
    <dbReference type="NCBI Taxonomy" id="1010633"/>
    <lineage>
        <taxon>Eukaryota</taxon>
        <taxon>Viridiplantae</taxon>
        <taxon>Streptophyta</taxon>
        <taxon>Embryophyta</taxon>
        <taxon>Tracheophyta</taxon>
        <taxon>Spermatophyta</taxon>
        <taxon>Magnoliopsida</taxon>
        <taxon>Liliopsida</taxon>
        <taxon>Poales</taxon>
        <taxon>Poaceae</taxon>
        <taxon>PACMAD clade</taxon>
        <taxon>Panicoideae</taxon>
        <taxon>Panicodae</taxon>
        <taxon>Paniceae</taxon>
        <taxon>Anthephorinae</taxon>
        <taxon>Digitaria</taxon>
    </lineage>
</organism>